<feature type="region of interest" description="Disordered" evidence="14">
    <location>
        <begin position="168"/>
        <end position="196"/>
    </location>
</feature>
<evidence type="ECO:0000256" key="12">
    <source>
        <dbReference type="ARBA" id="ARBA00023242"/>
    </source>
</evidence>
<evidence type="ECO:0000256" key="7">
    <source>
        <dbReference type="ARBA" id="ARBA00022694"/>
    </source>
</evidence>
<dbReference type="Pfam" id="PF08738">
    <property type="entry name" value="Gon7"/>
    <property type="match status" value="1"/>
</dbReference>
<comment type="similarity">
    <text evidence="3">Belongs to the GON7 family.</text>
</comment>
<dbReference type="OrthoDB" id="2288868at2759"/>
<comment type="subunit">
    <text evidence="4">Component of the EKC/KEOPS complex composed of at least BUD32, CGI121, GON7, KAE1 and PCC1; the whole complex dimerizes.</text>
</comment>
<evidence type="ECO:0000256" key="4">
    <source>
        <dbReference type="ARBA" id="ARBA00011534"/>
    </source>
</evidence>
<keyword evidence="6" id="KW-0158">Chromosome</keyword>
<evidence type="ECO:0000256" key="8">
    <source>
        <dbReference type="ARBA" id="ARBA00022895"/>
    </source>
</evidence>
<sequence length="196" mass="22014">MADLGVSTFLRERSVNDGRVKTEGGLRLRRQSYIICLRSYPVVNTTKAVRRLGPKNKPRYSRLPPTLHHHHLLHFHLQPTLAQEPRTMAASDAQSEATQGYQLLSATYRSPHNAAFTYTQKLPTPPSTQTADRTAYLGALRKATAVMQEQINKEITLRMEEDKAREAEGLNGLAKAKGVDEAKEEDNYGEEVAEEE</sequence>
<evidence type="ECO:0000313" key="15">
    <source>
        <dbReference type="EMBL" id="PSS06757.1"/>
    </source>
</evidence>
<dbReference type="RefSeq" id="XP_024716487.1">
    <property type="nucleotide sequence ID" value="XM_024867184.1"/>
</dbReference>
<comment type="subcellular location">
    <subcellularLocation>
        <location evidence="2">Chromosome</location>
        <location evidence="2">Telomere</location>
    </subcellularLocation>
    <subcellularLocation>
        <location evidence="1">Nucleus</location>
    </subcellularLocation>
</comment>
<evidence type="ECO:0000256" key="10">
    <source>
        <dbReference type="ARBA" id="ARBA00023159"/>
    </source>
</evidence>
<evidence type="ECO:0000256" key="6">
    <source>
        <dbReference type="ARBA" id="ARBA00022454"/>
    </source>
</evidence>
<dbReference type="GO" id="GO:0005634">
    <property type="term" value="C:nucleus"/>
    <property type="evidence" value="ECO:0007669"/>
    <property type="project" value="UniProtKB-SubCell"/>
</dbReference>
<evidence type="ECO:0000256" key="5">
    <source>
        <dbReference type="ARBA" id="ARBA00019746"/>
    </source>
</evidence>
<keyword evidence="10" id="KW-0010">Activator</keyword>
<protein>
    <recommendedName>
        <fullName evidence="5">EKC/KEOPS complex subunit GON7</fullName>
    </recommendedName>
</protein>
<evidence type="ECO:0000256" key="3">
    <source>
        <dbReference type="ARBA" id="ARBA00008529"/>
    </source>
</evidence>
<evidence type="ECO:0000313" key="16">
    <source>
        <dbReference type="Proteomes" id="UP000241818"/>
    </source>
</evidence>
<dbReference type="InterPro" id="IPR014849">
    <property type="entry name" value="EKC/KEOPS_Gon7"/>
</dbReference>
<dbReference type="AlphaFoldDB" id="A0A2T3AP97"/>
<dbReference type="GO" id="GO:0008033">
    <property type="term" value="P:tRNA processing"/>
    <property type="evidence" value="ECO:0007669"/>
    <property type="project" value="UniProtKB-KW"/>
</dbReference>
<dbReference type="InParanoid" id="A0A2T3AP97"/>
<evidence type="ECO:0000256" key="2">
    <source>
        <dbReference type="ARBA" id="ARBA00004574"/>
    </source>
</evidence>
<evidence type="ECO:0000256" key="9">
    <source>
        <dbReference type="ARBA" id="ARBA00023015"/>
    </source>
</evidence>
<keyword evidence="8" id="KW-0779">Telomere</keyword>
<feature type="compositionally biased region" description="Acidic residues" evidence="14">
    <location>
        <begin position="182"/>
        <end position="196"/>
    </location>
</feature>
<evidence type="ECO:0000256" key="11">
    <source>
        <dbReference type="ARBA" id="ARBA00023163"/>
    </source>
</evidence>
<organism evidence="15 16">
    <name type="scientific">Amorphotheca resinae ATCC 22711</name>
    <dbReference type="NCBI Taxonomy" id="857342"/>
    <lineage>
        <taxon>Eukaryota</taxon>
        <taxon>Fungi</taxon>
        <taxon>Dikarya</taxon>
        <taxon>Ascomycota</taxon>
        <taxon>Pezizomycotina</taxon>
        <taxon>Leotiomycetes</taxon>
        <taxon>Helotiales</taxon>
        <taxon>Amorphothecaceae</taxon>
        <taxon>Amorphotheca</taxon>
    </lineage>
</organism>
<evidence type="ECO:0000256" key="14">
    <source>
        <dbReference type="SAM" id="MobiDB-lite"/>
    </source>
</evidence>
<evidence type="ECO:0000256" key="13">
    <source>
        <dbReference type="ARBA" id="ARBA00025393"/>
    </source>
</evidence>
<comment type="function">
    <text evidence="13">Component of the EKC/KEOPS complex that is required for the formation of a threonylcarbamoyl group on adenosine at position 37 (t(6)A37) in tRNAs that read codons beginning with adenine. The complex is probably involved in the transfer of the threonylcarbamoyl moiety of threonylcarbamoyl-AMP (TC-AMP) to the N6 group of A37. GON7 likely plays a supporting role to the catalytic subunit KAE1 in the complex. The EKC/KEOPS complex also promotes both telomere uncapping and telomere elongation. The complex is required for efficient recruitment of transcriptional coactivators.</text>
</comment>
<dbReference type="EMBL" id="KZ679020">
    <property type="protein sequence ID" value="PSS06757.1"/>
    <property type="molecule type" value="Genomic_DNA"/>
</dbReference>
<keyword evidence="9" id="KW-0805">Transcription regulation</keyword>
<dbReference type="STRING" id="857342.A0A2T3AP97"/>
<dbReference type="GO" id="GO:0000781">
    <property type="term" value="C:chromosome, telomeric region"/>
    <property type="evidence" value="ECO:0007669"/>
    <property type="project" value="UniProtKB-SubCell"/>
</dbReference>
<name>A0A2T3AP97_AMORE</name>
<gene>
    <name evidence="15" type="ORF">M430DRAFT_37814</name>
</gene>
<evidence type="ECO:0000256" key="1">
    <source>
        <dbReference type="ARBA" id="ARBA00004123"/>
    </source>
</evidence>
<keyword evidence="12" id="KW-0539">Nucleus</keyword>
<dbReference type="GeneID" id="36575265"/>
<reference evidence="15 16" key="1">
    <citation type="journal article" date="2018" name="New Phytol.">
        <title>Comparative genomics and transcriptomics depict ericoid mycorrhizal fungi as versatile saprotrophs and plant mutualists.</title>
        <authorList>
            <person name="Martino E."/>
            <person name="Morin E."/>
            <person name="Grelet G.A."/>
            <person name="Kuo A."/>
            <person name="Kohler A."/>
            <person name="Daghino S."/>
            <person name="Barry K.W."/>
            <person name="Cichocki N."/>
            <person name="Clum A."/>
            <person name="Dockter R.B."/>
            <person name="Hainaut M."/>
            <person name="Kuo R.C."/>
            <person name="LaButti K."/>
            <person name="Lindahl B.D."/>
            <person name="Lindquist E.A."/>
            <person name="Lipzen A."/>
            <person name="Khouja H.R."/>
            <person name="Magnuson J."/>
            <person name="Murat C."/>
            <person name="Ohm R.A."/>
            <person name="Singer S.W."/>
            <person name="Spatafora J.W."/>
            <person name="Wang M."/>
            <person name="Veneault-Fourrey C."/>
            <person name="Henrissat B."/>
            <person name="Grigoriev I.V."/>
            <person name="Martin F.M."/>
            <person name="Perotto S."/>
        </authorList>
    </citation>
    <scope>NUCLEOTIDE SEQUENCE [LARGE SCALE GENOMIC DNA]</scope>
    <source>
        <strain evidence="15 16">ATCC 22711</strain>
    </source>
</reference>
<keyword evidence="7" id="KW-0819">tRNA processing</keyword>
<proteinExistence type="inferred from homology"/>
<keyword evidence="11" id="KW-0804">Transcription</keyword>
<dbReference type="Proteomes" id="UP000241818">
    <property type="component" value="Unassembled WGS sequence"/>
</dbReference>
<accession>A0A2T3AP97</accession>
<keyword evidence="16" id="KW-1185">Reference proteome</keyword>